<dbReference type="FunFam" id="1.10.287.70:FF:000032">
    <property type="entry name" value="Voltage-dependent T-type calcium channel subunit alpha"/>
    <property type="match status" value="1"/>
</dbReference>
<evidence type="ECO:0000256" key="17">
    <source>
        <dbReference type="ARBA" id="ARBA00023303"/>
    </source>
</evidence>
<feature type="transmembrane region" description="Helical" evidence="24">
    <location>
        <begin position="1308"/>
        <end position="1332"/>
    </location>
</feature>
<dbReference type="InterPro" id="IPR005821">
    <property type="entry name" value="Ion_trans_dom"/>
</dbReference>
<feature type="compositionally biased region" description="Polar residues" evidence="23">
    <location>
        <begin position="982"/>
        <end position="997"/>
    </location>
</feature>
<feature type="transmembrane region" description="Helical" evidence="24">
    <location>
        <begin position="36"/>
        <end position="56"/>
    </location>
</feature>
<evidence type="ECO:0000256" key="1">
    <source>
        <dbReference type="ARBA" id="ARBA00004496"/>
    </source>
</evidence>
<keyword evidence="4" id="KW-1003">Cell membrane</keyword>
<dbReference type="InterPro" id="IPR002077">
    <property type="entry name" value="VDCCAlpha1"/>
</dbReference>
<dbReference type="Gene3D" id="1.20.120.350">
    <property type="entry name" value="Voltage-gated potassium channels. Chain C"/>
    <property type="match status" value="4"/>
</dbReference>
<dbReference type="FunFam" id="1.20.120.350:FF:000012">
    <property type="entry name" value="Voltage-dependent T-type calcium channel subunit alpha"/>
    <property type="match status" value="1"/>
</dbReference>
<evidence type="ECO:0000256" key="16">
    <source>
        <dbReference type="ARBA" id="ARBA00023180"/>
    </source>
</evidence>
<feature type="region of interest" description="Disordered" evidence="23">
    <location>
        <begin position="1346"/>
        <end position="1370"/>
    </location>
</feature>
<dbReference type="GO" id="GO:0005891">
    <property type="term" value="C:voltage-gated calcium channel complex"/>
    <property type="evidence" value="ECO:0007669"/>
    <property type="project" value="InterPro"/>
</dbReference>
<feature type="transmembrane region" description="Helical" evidence="24">
    <location>
        <begin position="1110"/>
        <end position="1131"/>
    </location>
</feature>
<comment type="function">
    <text evidence="21">Voltage-sensitive calcium channels (VSCC) mediate the entry of calcium ions into excitable cells and are also involved in a variety of calcium-dependent processes, including muscle contraction, hormone or neurotransmitter release, gene expression, cell motility, cell division and cell death. This channel gives rise to T-type calcium currents. T-type calcium channels belong to the "low-voltage activated (LVA)" group and are strongly blocked by nickel and mibefradil. A particularity of this type of channels is an opening at quite negative potentials, and a voltage-dependent inactivation. T-type channels serve pacemaking functions in both central neurons and cardiac nodal cells and support calcium signaling in secretory cells and vascular smooth muscle. They may also be involved in the modulation of firing patterns of neurons which is important for information processing as well as in cell growth processes.</text>
</comment>
<feature type="transmembrane region" description="Helical" evidence="24">
    <location>
        <begin position="112"/>
        <end position="143"/>
    </location>
</feature>
<feature type="transmembrane region" description="Helical" evidence="24">
    <location>
        <begin position="1207"/>
        <end position="1229"/>
    </location>
</feature>
<reference evidence="27" key="2">
    <citation type="submission" date="2025-09" db="UniProtKB">
        <authorList>
            <consortium name="Ensembl"/>
        </authorList>
    </citation>
    <scope>IDENTIFICATION</scope>
</reference>
<feature type="domain" description="Ion transport" evidence="26">
    <location>
        <begin position="1388"/>
        <end position="1639"/>
    </location>
</feature>
<evidence type="ECO:0000256" key="20">
    <source>
        <dbReference type="PIRSR" id="PIRSR602077-1"/>
    </source>
</evidence>
<dbReference type="PRINTS" id="PR00167">
    <property type="entry name" value="CACHANNEL"/>
</dbReference>
<dbReference type="InterPro" id="IPR005445">
    <property type="entry name" value="VDCC_T_a1"/>
</dbReference>
<keyword evidence="28" id="KW-1185">Reference proteome</keyword>
<dbReference type="PANTHER" id="PTHR45628">
    <property type="entry name" value="VOLTAGE-DEPENDENT CALCIUM CHANNEL TYPE A SUBUNIT ALPHA-1"/>
    <property type="match status" value="1"/>
</dbReference>
<dbReference type="GO" id="GO:0046872">
    <property type="term" value="F:metal ion binding"/>
    <property type="evidence" value="ECO:0007669"/>
    <property type="project" value="UniProtKB-KW"/>
</dbReference>
<dbReference type="Ensembl" id="ENSHBUT00000010465.1">
    <property type="protein sequence ID" value="ENSHBUP00000003392.1"/>
    <property type="gene ID" value="ENSHBUG00000005114.1"/>
</dbReference>
<dbReference type="InterPro" id="IPR050599">
    <property type="entry name" value="VDCC_alpha-1_subunit"/>
</dbReference>
<keyword evidence="14" id="KW-0406">Ion transport</keyword>
<evidence type="ECO:0000256" key="10">
    <source>
        <dbReference type="ARBA" id="ARBA00022737"/>
    </source>
</evidence>
<evidence type="ECO:0000256" key="2">
    <source>
        <dbReference type="ARBA" id="ARBA00004651"/>
    </source>
</evidence>
<dbReference type="GO" id="GO:0008331">
    <property type="term" value="F:high voltage-gated calcium channel activity"/>
    <property type="evidence" value="ECO:0007669"/>
    <property type="project" value="TreeGrafter"/>
</dbReference>
<evidence type="ECO:0000256" key="12">
    <source>
        <dbReference type="ARBA" id="ARBA00022882"/>
    </source>
</evidence>
<feature type="region of interest" description="Disordered" evidence="23">
    <location>
        <begin position="540"/>
        <end position="560"/>
    </location>
</feature>
<feature type="transmembrane region" description="Helical" evidence="24">
    <location>
        <begin position="1523"/>
        <end position="1547"/>
    </location>
</feature>
<feature type="compositionally biased region" description="Basic residues" evidence="23">
    <location>
        <begin position="408"/>
        <end position="421"/>
    </location>
</feature>
<evidence type="ECO:0000313" key="27">
    <source>
        <dbReference type="Ensembl" id="ENSHBUP00000003392.1"/>
    </source>
</evidence>
<dbReference type="FunFam" id="1.20.120.350:FF:000009">
    <property type="entry name" value="Voltage-dependent T-type calcium channel subunit alpha"/>
    <property type="match status" value="1"/>
</dbReference>
<sequence length="1746" mass="196859">MLVILLNCVTLGMFHPCEDINCDSERCKILQDFDDFIFAFFAIEMVIKMVALGIFGKKCYLGDTWNRLDFFIVLAGMLEYSLNLQNVSFSAVRTVRVLRPLRAINRVPSMRILVTLLLDTLPMLGNVLLLCFFVFFIFGIVGVQLWSGLLRNRCFVEDNFSFPLSLELGKYYHTENDDENPFICSQPRDNGMRDCSSIPKLYEEGGLECTLDIDSYNSTDNTTCVNWNQYYTNCSAGLINPFKGAINFDNICYAWIAIFQVITLEGWVDIMYFVMDAHSFYNFIYFILLIIIGSFFMINLCLVVIATQFSETKQRESQLMKEQRVRFMSNASTLASLSEPGSCYDELLKYLVHIIRKGAKQVAHICRLLARRAGLHIAASPPATDIQRSHSQRRRRKTSRQGSVSVHHIMHHHHQHHHHYHLGNGSVRGGGSTRCLDSREAEGGAHNNNGGTLIANTGSGHLAVALPSSVTAATSDMNLAIFTLLSASASPSDLFYSIAAQLSCQLSARDLSTTSSAMDTAALTLDPESCPYCAKALANESEGGTEGNETPGDSDSDGVYEFTQDLHHRDRRDSRQPKKKHRRLGKTAAKVVHFWRLVCDTFRKIVDSKYFGRGIMIAILINTLSMGIEYHEQPEELTNALEISNIVFTSLFSLEMLLKVLVYGPFGYIKNPYNIFDGIIVVISVWEIVGQQGGGLSVLRTFRLMRVLKLVRFMPALQRQLVVLMKTMDNVATFCMLLMLFIFIFSILGMHLFGCRFGSERDGDTLPDRKNFDSLLWAIVTVFQILTQEDWNKVLYNGMASTSPVAALYFIALMTFGNYVLFNLLVAILVEGFQAEGDASKSCSEIDSFARSMEDVNGSKKDLSASAVPANGHVDLKSNLTPPLITHTAATPMPVPKLPVGGESNPGYETRRGSSSSVDPACYEKSPTSVRSSSPYAPWSSGSGRTSRRSSWNSLGRAPSYKRQKRQSGERRSLLSGEGGSNDASLARTDSMSQSQRGPRHRRMESVETRSSMDLPPDALLQVDTSNSYQLFRWLEKKQPAWCKQRDTWSLYLFPSESRFRILCNKIITHKMFDHIVLVIIFLNCITIAMERPRIDSKSAERVFLTVSNYIFTAIFVTEMTVKIVSMGFFFGDKAYLRSSWNVLDGMLVMISVIDILVSLISQSETKILGMLRVLRLLRTLRPLRVISRAPGLKLVVETLMSSLKPIGNIVVICCAFFIIFGILGVQLFKGKFFICQGEDVRNITNKSDCLQASYKWVRHKYNFDNLGQALMSLFVLASKDGWVDIMYDGLDAVGVDQQPIMNYNPWMLLYFISFLLIVAFFVLNMFVGVVVENFHKCRRHQEAEEAKRREEKRLKRMEKKRRKAQSKPYYSDYSPTRLLIHKMCTSHYLDLFITIVIGLNVITMSMEHYQQPKELDEALKICNYIFTLIFVLESVFKLVAFGFRRFFKDKWNQLDLAIVLLSIMGITLEEIEVNASLPINPTIIRIMRVLRIARVLKLLKMAVGMRALLDTVMQALPQVGNLGLLFMLLFFIFAALGVELFGDLICDELHPCEGLGRYATFKNFGMAFLLLFRVSTGDNWNGIMKDTLRDCAQDTGTCYNTVVSPIYFVSFVLTAQFVLVNVVIAVLMKHLEESNKEAKEEAELEAEMMELEMEAGDIAARSPQLNPLTLGMDRSSSGGSPWRSPRGVDTEQERDGPMDSPTADITRDSVGIRAESPSCTEPQLEVKNLVAKLIFFFSLCLSKKS</sequence>
<evidence type="ECO:0000259" key="26">
    <source>
        <dbReference type="Pfam" id="PF00520"/>
    </source>
</evidence>
<keyword evidence="22" id="KW-0175">Coiled coil</keyword>
<feature type="transmembrane region" description="Helical" evidence="24">
    <location>
        <begin position="731"/>
        <end position="750"/>
    </location>
</feature>
<name>A0A3Q2UYU7_HAPBU</name>
<keyword evidence="10" id="KW-0677">Repeat</keyword>
<dbReference type="Gene3D" id="1.10.287.70">
    <property type="match status" value="4"/>
</dbReference>
<keyword evidence="15 24" id="KW-0472">Membrane</keyword>
<evidence type="ECO:0000256" key="8">
    <source>
        <dbReference type="ARBA" id="ARBA00022673"/>
    </source>
</evidence>
<feature type="binding site" evidence="20">
    <location>
        <position position="789"/>
    </location>
    <ligand>
        <name>Ca(2+)</name>
        <dbReference type="ChEBI" id="CHEBI:29108"/>
    </ligand>
</feature>
<proteinExistence type="inferred from homology"/>
<dbReference type="Proteomes" id="UP000264840">
    <property type="component" value="Unplaced"/>
</dbReference>
<dbReference type="OMA" id="CDRMNFD"/>
<keyword evidence="20" id="KW-0479">Metal-binding</keyword>
<dbReference type="FunFam" id="1.10.287.70:FF:000018">
    <property type="entry name" value="Voltage-dependent T-type calcium channel subunit alpha"/>
    <property type="match status" value="1"/>
</dbReference>
<dbReference type="GO" id="GO:0005737">
    <property type="term" value="C:cytoplasm"/>
    <property type="evidence" value="ECO:0007669"/>
    <property type="project" value="UniProtKB-SubCell"/>
</dbReference>
<accession>A0A3Q2UYU7</accession>
<feature type="region of interest" description="Disordered" evidence="23">
    <location>
        <begin position="565"/>
        <end position="584"/>
    </location>
</feature>
<keyword evidence="9 24" id="KW-0812">Transmembrane</keyword>
<feature type="region of interest" description="Disordered" evidence="23">
    <location>
        <begin position="1670"/>
        <end position="1709"/>
    </location>
</feature>
<feature type="signal peptide" evidence="25">
    <location>
        <begin position="1"/>
        <end position="19"/>
    </location>
</feature>
<evidence type="ECO:0000256" key="18">
    <source>
        <dbReference type="ARBA" id="ARBA00036634"/>
    </source>
</evidence>
<keyword evidence="16" id="KW-0325">Glycoprotein</keyword>
<feature type="compositionally biased region" description="Low complexity" evidence="23">
    <location>
        <begin position="540"/>
        <end position="551"/>
    </location>
</feature>
<comment type="catalytic activity">
    <reaction evidence="18">
        <text>Ca(2+)(in) = Ca(2+)(out)</text>
        <dbReference type="Rhea" id="RHEA:29671"/>
        <dbReference type="ChEBI" id="CHEBI:29108"/>
    </reaction>
</comment>
<feature type="region of interest" description="Disordered" evidence="23">
    <location>
        <begin position="380"/>
        <end position="452"/>
    </location>
</feature>
<feature type="domain" description="Ion transport" evidence="26">
    <location>
        <begin position="1070"/>
        <end position="1342"/>
    </location>
</feature>
<evidence type="ECO:0000313" key="28">
    <source>
        <dbReference type="Proteomes" id="UP000264840"/>
    </source>
</evidence>
<keyword evidence="13 24" id="KW-1133">Transmembrane helix</keyword>
<feature type="transmembrane region" description="Helical" evidence="24">
    <location>
        <begin position="1425"/>
        <end position="1444"/>
    </location>
</feature>
<feature type="compositionally biased region" description="Basic and acidic residues" evidence="23">
    <location>
        <begin position="1687"/>
        <end position="1698"/>
    </location>
</feature>
<evidence type="ECO:0000256" key="19">
    <source>
        <dbReference type="ARBA" id="ARBA00061006"/>
    </source>
</evidence>
<evidence type="ECO:0000256" key="6">
    <source>
        <dbReference type="ARBA" id="ARBA00022553"/>
    </source>
</evidence>
<feature type="transmembrane region" description="Helical" evidence="24">
    <location>
        <begin position="1607"/>
        <end position="1628"/>
    </location>
</feature>
<evidence type="ECO:0000256" key="25">
    <source>
        <dbReference type="SAM" id="SignalP"/>
    </source>
</evidence>
<feature type="transmembrane region" description="Helical" evidence="24">
    <location>
        <begin position="640"/>
        <end position="661"/>
    </location>
</feature>
<protein>
    <recommendedName>
        <fullName evidence="21">Voltage-dependent T-type calcium channel subunit alpha</fullName>
    </recommendedName>
</protein>
<evidence type="ECO:0000256" key="9">
    <source>
        <dbReference type="ARBA" id="ARBA00022692"/>
    </source>
</evidence>
<dbReference type="InterPro" id="IPR027359">
    <property type="entry name" value="Volt_channel_dom_sf"/>
</dbReference>
<feature type="domain" description="Ion transport" evidence="26">
    <location>
        <begin position="609"/>
        <end position="837"/>
    </location>
</feature>
<feature type="compositionally biased region" description="Low complexity" evidence="23">
    <location>
        <begin position="929"/>
        <end position="951"/>
    </location>
</feature>
<feature type="compositionally biased region" description="Low complexity" evidence="23">
    <location>
        <begin position="1675"/>
        <end position="1686"/>
    </location>
</feature>
<evidence type="ECO:0000256" key="24">
    <source>
        <dbReference type="SAM" id="Phobius"/>
    </source>
</evidence>
<dbReference type="GO" id="GO:0008332">
    <property type="term" value="F:low voltage-gated calcium channel activity"/>
    <property type="evidence" value="ECO:0007669"/>
    <property type="project" value="UniProtKB-ARBA"/>
</dbReference>
<evidence type="ECO:0000256" key="5">
    <source>
        <dbReference type="ARBA" id="ARBA00022490"/>
    </source>
</evidence>
<dbReference type="GeneTree" id="ENSGT00940000159664"/>
<feature type="binding site" evidence="20">
    <location>
        <position position="265"/>
    </location>
    <ligand>
        <name>Ca(2+)</name>
        <dbReference type="ChEBI" id="CHEBI:29108"/>
    </ligand>
</feature>
<feature type="chain" id="PRO_5018751019" description="Voltage-dependent T-type calcium channel subunit alpha" evidence="25">
    <location>
        <begin position="20"/>
        <end position="1746"/>
    </location>
</feature>
<keyword evidence="11 20" id="KW-0106">Calcium</keyword>
<feature type="transmembrane region" description="Helical" evidence="24">
    <location>
        <begin position="1072"/>
        <end position="1090"/>
    </location>
</feature>
<feature type="binding site" evidence="20">
    <location>
        <position position="1281"/>
    </location>
    <ligand>
        <name>Ca(2+)</name>
        <dbReference type="ChEBI" id="CHEBI:29108"/>
    </ligand>
</feature>
<dbReference type="FunFam" id="1.20.120.350:FF:000008">
    <property type="entry name" value="Voltage-dependent T-type calcium channel subunit alpha"/>
    <property type="match status" value="1"/>
</dbReference>
<feature type="transmembrane region" description="Helical" evidence="24">
    <location>
        <begin position="610"/>
        <end position="628"/>
    </location>
</feature>
<dbReference type="SUPFAM" id="SSF81324">
    <property type="entry name" value="Voltage-gated potassium channels"/>
    <property type="match status" value="4"/>
</dbReference>
<reference evidence="27" key="1">
    <citation type="submission" date="2025-08" db="UniProtKB">
        <authorList>
            <consortium name="Ensembl"/>
        </authorList>
    </citation>
    <scope>IDENTIFICATION</scope>
</reference>
<evidence type="ECO:0000256" key="4">
    <source>
        <dbReference type="ARBA" id="ARBA00022475"/>
    </source>
</evidence>
<dbReference type="PRINTS" id="PR01629">
    <property type="entry name" value="TVDCCALPHA1"/>
</dbReference>
<feature type="transmembrane region" description="Helical" evidence="24">
    <location>
        <begin position="807"/>
        <end position="830"/>
    </location>
</feature>
<feature type="transmembrane region" description="Helical" evidence="24">
    <location>
        <begin position="280"/>
        <end position="305"/>
    </location>
</feature>
<evidence type="ECO:0000256" key="11">
    <source>
        <dbReference type="ARBA" id="ARBA00022837"/>
    </source>
</evidence>
<organism evidence="27 28">
    <name type="scientific">Haplochromis burtoni</name>
    <name type="common">Burton's mouthbrooder</name>
    <name type="synonym">Chromis burtoni</name>
    <dbReference type="NCBI Taxonomy" id="8153"/>
    <lineage>
        <taxon>Eukaryota</taxon>
        <taxon>Metazoa</taxon>
        <taxon>Chordata</taxon>
        <taxon>Craniata</taxon>
        <taxon>Vertebrata</taxon>
        <taxon>Euteleostomi</taxon>
        <taxon>Actinopterygii</taxon>
        <taxon>Neopterygii</taxon>
        <taxon>Teleostei</taxon>
        <taxon>Neoteleostei</taxon>
        <taxon>Acanthomorphata</taxon>
        <taxon>Ovalentaria</taxon>
        <taxon>Cichlomorphae</taxon>
        <taxon>Cichliformes</taxon>
        <taxon>Cichlidae</taxon>
        <taxon>African cichlids</taxon>
        <taxon>Pseudocrenilabrinae</taxon>
        <taxon>Haplochromini</taxon>
        <taxon>Haplochromis</taxon>
    </lineage>
</organism>
<keyword evidence="7 21" id="KW-0109">Calcium transport</keyword>
<feature type="region of interest" description="Disordered" evidence="23">
    <location>
        <begin position="885"/>
        <end position="1011"/>
    </location>
</feature>
<evidence type="ECO:0000256" key="7">
    <source>
        <dbReference type="ARBA" id="ARBA00022568"/>
    </source>
</evidence>
<feature type="transmembrane region" description="Helical" evidence="24">
    <location>
        <begin position="252"/>
        <end position="274"/>
    </location>
</feature>
<keyword evidence="25" id="KW-0732">Signal</keyword>
<keyword evidence="6" id="KW-0597">Phosphoprotein</keyword>
<evidence type="ECO:0000256" key="13">
    <source>
        <dbReference type="ARBA" id="ARBA00022989"/>
    </source>
</evidence>
<feature type="compositionally biased region" description="Basic residues" evidence="23">
    <location>
        <begin position="390"/>
        <end position="399"/>
    </location>
</feature>
<dbReference type="PANTHER" id="PTHR45628:SF33">
    <property type="entry name" value="VOLTAGE-DEPENDENT T-TYPE CALCIUM CHANNEL SUBUNIT ALPHA-1G"/>
    <property type="match status" value="1"/>
</dbReference>
<feature type="transmembrane region" description="Helical" evidence="24">
    <location>
        <begin position="1388"/>
        <end position="1405"/>
    </location>
</feature>
<feature type="domain" description="Ion transport" evidence="26">
    <location>
        <begin position="1"/>
        <end position="316"/>
    </location>
</feature>
<evidence type="ECO:0000256" key="21">
    <source>
        <dbReference type="RuleBase" id="RU003808"/>
    </source>
</evidence>
<keyword evidence="12 21" id="KW-0851">Voltage-gated channel</keyword>
<dbReference type="FunFam" id="1.10.287.70:FF:000029">
    <property type="entry name" value="Voltage-dependent T-type calcium channel subunit alpha"/>
    <property type="match status" value="1"/>
</dbReference>
<dbReference type="FunFam" id="1.10.287.70:FF:000014">
    <property type="entry name" value="Voltage-dependent T-type calcium channel subunit alpha"/>
    <property type="match status" value="1"/>
</dbReference>
<evidence type="ECO:0000256" key="14">
    <source>
        <dbReference type="ARBA" id="ARBA00023065"/>
    </source>
</evidence>
<comment type="subcellular location">
    <subcellularLocation>
        <location evidence="2">Cell membrane</location>
        <topology evidence="2">Multi-pass membrane protein</topology>
    </subcellularLocation>
    <subcellularLocation>
        <location evidence="1">Cytoplasm</location>
    </subcellularLocation>
    <subcellularLocation>
        <location evidence="21">Membrane</location>
        <topology evidence="21">Multi-pass membrane protein</topology>
    </subcellularLocation>
</comment>
<evidence type="ECO:0000256" key="23">
    <source>
        <dbReference type="SAM" id="MobiDB-lite"/>
    </source>
</evidence>
<evidence type="ECO:0000256" key="22">
    <source>
        <dbReference type="SAM" id="Coils"/>
    </source>
</evidence>
<dbReference type="FunFam" id="1.20.120.350:FF:000007">
    <property type="entry name" value="Voltage-dependent T-type calcium channel subunit alpha"/>
    <property type="match status" value="1"/>
</dbReference>
<evidence type="ECO:0000256" key="15">
    <source>
        <dbReference type="ARBA" id="ARBA00023136"/>
    </source>
</evidence>
<evidence type="ECO:0000256" key="3">
    <source>
        <dbReference type="ARBA" id="ARBA00022448"/>
    </source>
</evidence>
<keyword evidence="5" id="KW-0963">Cytoplasm</keyword>
<keyword evidence="17" id="KW-0407">Ion channel</keyword>
<feature type="compositionally biased region" description="Basic and acidic residues" evidence="23">
    <location>
        <begin position="565"/>
        <end position="576"/>
    </location>
</feature>
<dbReference type="Pfam" id="PF00520">
    <property type="entry name" value="Ion_trans"/>
    <property type="match status" value="4"/>
</dbReference>
<keyword evidence="3" id="KW-0813">Transport</keyword>
<feature type="coiled-coil region" evidence="22">
    <location>
        <begin position="1628"/>
        <end position="1662"/>
    </location>
</feature>
<keyword evidence="8 21" id="KW-0107">Calcium channel</keyword>
<feature type="compositionally biased region" description="Basic residues" evidence="23">
    <location>
        <begin position="1355"/>
        <end position="1366"/>
    </location>
</feature>
<comment type="similarity">
    <text evidence="19">Belongs to the calcium channel alpha-1 subunit (TC 1.A.1.11) family. CACNA1G subfamily.</text>
</comment>
<dbReference type="GO" id="GO:0098703">
    <property type="term" value="P:calcium ion import across plasma membrane"/>
    <property type="evidence" value="ECO:0007669"/>
    <property type="project" value="TreeGrafter"/>
</dbReference>